<dbReference type="PANTHER" id="PTHR33116:SF79">
    <property type="entry name" value="REVERSE TRANSCRIPTASE DOMAIN, ZINC FINGER, CCHC-TYPE-RELATED"/>
    <property type="match status" value="1"/>
</dbReference>
<accession>A0A699S3K4</accession>
<gene>
    <name evidence="1" type="ORF">Tci_863905</name>
</gene>
<dbReference type="PANTHER" id="PTHR33116">
    <property type="entry name" value="REVERSE TRANSCRIPTASE ZINC-BINDING DOMAIN-CONTAINING PROTEIN-RELATED-RELATED"/>
    <property type="match status" value="1"/>
</dbReference>
<reference evidence="1" key="1">
    <citation type="journal article" date="2019" name="Sci. Rep.">
        <title>Draft genome of Tanacetum cinerariifolium, the natural source of mosquito coil.</title>
        <authorList>
            <person name="Yamashiro T."/>
            <person name="Shiraishi A."/>
            <person name="Satake H."/>
            <person name="Nakayama K."/>
        </authorList>
    </citation>
    <scope>NUCLEOTIDE SEQUENCE</scope>
</reference>
<dbReference type="AlphaFoldDB" id="A0A699S3K4"/>
<proteinExistence type="predicted"/>
<name>A0A699S3K4_TANCI</name>
<keyword evidence="1" id="KW-0548">Nucleotidyltransferase</keyword>
<organism evidence="1">
    <name type="scientific">Tanacetum cinerariifolium</name>
    <name type="common">Dalmatian daisy</name>
    <name type="synonym">Chrysanthemum cinerariifolium</name>
    <dbReference type="NCBI Taxonomy" id="118510"/>
    <lineage>
        <taxon>Eukaryota</taxon>
        <taxon>Viridiplantae</taxon>
        <taxon>Streptophyta</taxon>
        <taxon>Embryophyta</taxon>
        <taxon>Tracheophyta</taxon>
        <taxon>Spermatophyta</taxon>
        <taxon>Magnoliopsida</taxon>
        <taxon>eudicotyledons</taxon>
        <taxon>Gunneridae</taxon>
        <taxon>Pentapetalae</taxon>
        <taxon>asterids</taxon>
        <taxon>campanulids</taxon>
        <taxon>Asterales</taxon>
        <taxon>Asteraceae</taxon>
        <taxon>Asteroideae</taxon>
        <taxon>Anthemideae</taxon>
        <taxon>Anthemidinae</taxon>
        <taxon>Tanacetum</taxon>
    </lineage>
</organism>
<comment type="caution">
    <text evidence="1">The sequence shown here is derived from an EMBL/GenBank/DDBJ whole genome shotgun (WGS) entry which is preliminary data.</text>
</comment>
<keyword evidence="1" id="KW-0695">RNA-directed DNA polymerase</keyword>
<sequence length="193" mass="21520">MGVNVEGSYVNQAAVKLGCQVLTSPFIYLGTKVGGTMSRVQAWQEVVEKVKTRLSKWKMKTLSIGGRLTLLKSMLGSIPIFHMSIFRVSSKVLQILESIRGRFFNGHEIGSKKVSWVKWNNVLTDKKRGGLGVPSLYALNRGLMIKWLWKFFVHKDSIWTKVITGIHGVNGNVDSIGGKAGRSCWLAIVDEVR</sequence>
<evidence type="ECO:0000313" key="1">
    <source>
        <dbReference type="EMBL" id="GFC91935.1"/>
    </source>
</evidence>
<dbReference type="EMBL" id="BKCJ011134637">
    <property type="protein sequence ID" value="GFC91935.1"/>
    <property type="molecule type" value="Genomic_DNA"/>
</dbReference>
<dbReference type="GO" id="GO:0003964">
    <property type="term" value="F:RNA-directed DNA polymerase activity"/>
    <property type="evidence" value="ECO:0007669"/>
    <property type="project" value="UniProtKB-KW"/>
</dbReference>
<protein>
    <submittedName>
        <fullName evidence="1">RNA-directed DNA polymerase, eukaryota</fullName>
    </submittedName>
</protein>
<feature type="non-terminal residue" evidence="1">
    <location>
        <position position="193"/>
    </location>
</feature>
<keyword evidence="1" id="KW-0808">Transferase</keyword>